<protein>
    <submittedName>
        <fullName evidence="2">Uncharacterized protein</fullName>
    </submittedName>
</protein>
<organism evidence="2 3">
    <name type="scientific">Anisodus tanguticus</name>
    <dbReference type="NCBI Taxonomy" id="243964"/>
    <lineage>
        <taxon>Eukaryota</taxon>
        <taxon>Viridiplantae</taxon>
        <taxon>Streptophyta</taxon>
        <taxon>Embryophyta</taxon>
        <taxon>Tracheophyta</taxon>
        <taxon>Spermatophyta</taxon>
        <taxon>Magnoliopsida</taxon>
        <taxon>eudicotyledons</taxon>
        <taxon>Gunneridae</taxon>
        <taxon>Pentapetalae</taxon>
        <taxon>asterids</taxon>
        <taxon>lamiids</taxon>
        <taxon>Solanales</taxon>
        <taxon>Solanaceae</taxon>
        <taxon>Solanoideae</taxon>
        <taxon>Hyoscyameae</taxon>
        <taxon>Anisodus</taxon>
    </lineage>
</organism>
<feature type="compositionally biased region" description="Polar residues" evidence="1">
    <location>
        <begin position="72"/>
        <end position="85"/>
    </location>
</feature>
<dbReference type="AlphaFoldDB" id="A0AAE1VBM4"/>
<comment type="caution">
    <text evidence="2">The sequence shown here is derived from an EMBL/GenBank/DDBJ whole genome shotgun (WGS) entry which is preliminary data.</text>
</comment>
<accession>A0AAE1VBM4</accession>
<feature type="compositionally biased region" description="Low complexity" evidence="1">
    <location>
        <begin position="57"/>
        <end position="66"/>
    </location>
</feature>
<reference evidence="2" key="1">
    <citation type="submission" date="2023-12" db="EMBL/GenBank/DDBJ databases">
        <title>Genome assembly of Anisodus tanguticus.</title>
        <authorList>
            <person name="Wang Y.-J."/>
        </authorList>
    </citation>
    <scope>NUCLEOTIDE SEQUENCE</scope>
    <source>
        <strain evidence="2">KB-2021</strain>
        <tissue evidence="2">Leaf</tissue>
    </source>
</reference>
<evidence type="ECO:0000256" key="1">
    <source>
        <dbReference type="SAM" id="MobiDB-lite"/>
    </source>
</evidence>
<dbReference type="EMBL" id="JAVYJV010000012">
    <property type="protein sequence ID" value="KAK4357881.1"/>
    <property type="molecule type" value="Genomic_DNA"/>
</dbReference>
<evidence type="ECO:0000313" key="3">
    <source>
        <dbReference type="Proteomes" id="UP001291623"/>
    </source>
</evidence>
<dbReference type="Proteomes" id="UP001291623">
    <property type="component" value="Unassembled WGS sequence"/>
</dbReference>
<gene>
    <name evidence="2" type="ORF">RND71_023491</name>
</gene>
<feature type="region of interest" description="Disordered" evidence="1">
    <location>
        <begin position="53"/>
        <end position="87"/>
    </location>
</feature>
<sequence>MSSNNKGAWRSSNSLAKQKAISETSTVDGINVGVGDLGFNSDQNDGWVVCARKSKNKGGSSSLGKKPWIPQNPISESWGKKNSTWGHPDIVRKLGFRNNVG</sequence>
<evidence type="ECO:0000313" key="2">
    <source>
        <dbReference type="EMBL" id="KAK4357881.1"/>
    </source>
</evidence>
<feature type="region of interest" description="Disordered" evidence="1">
    <location>
        <begin position="1"/>
        <end position="22"/>
    </location>
</feature>
<name>A0AAE1VBM4_9SOLA</name>
<keyword evidence="3" id="KW-1185">Reference proteome</keyword>
<proteinExistence type="predicted"/>